<organism evidence="3">
    <name type="scientific">uncultured Caudovirales phage</name>
    <dbReference type="NCBI Taxonomy" id="2100421"/>
    <lineage>
        <taxon>Viruses</taxon>
        <taxon>Duplodnaviria</taxon>
        <taxon>Heunggongvirae</taxon>
        <taxon>Uroviricota</taxon>
        <taxon>Caudoviricetes</taxon>
        <taxon>Peduoviridae</taxon>
        <taxon>Maltschvirus</taxon>
        <taxon>Maltschvirus maltsch</taxon>
    </lineage>
</organism>
<dbReference type="Pfam" id="PF17338">
    <property type="entry name" value="GP88"/>
    <property type="match status" value="1"/>
</dbReference>
<dbReference type="EMBL" id="LR796538">
    <property type="protein sequence ID" value="CAB4150721.1"/>
    <property type="molecule type" value="Genomic_DNA"/>
</dbReference>
<feature type="domain" description="Gene product 88" evidence="1">
    <location>
        <begin position="25"/>
        <end position="241"/>
    </location>
</feature>
<evidence type="ECO:0000259" key="1">
    <source>
        <dbReference type="Pfam" id="PF17338"/>
    </source>
</evidence>
<reference evidence="3" key="1">
    <citation type="submission" date="2020-04" db="EMBL/GenBank/DDBJ databases">
        <authorList>
            <person name="Chiriac C."/>
            <person name="Salcher M."/>
            <person name="Ghai R."/>
            <person name="Kavagutti S V."/>
        </authorList>
    </citation>
    <scope>NUCLEOTIDE SEQUENCE</scope>
</reference>
<name>A0A6J5MXT1_9CAUD</name>
<sequence length="254" mass="28356">MTTTNPFKTLLKNEGLIYKRILGTSSTKTIKGEKLGYLTAIVYLTPDGEICPLAKSAGCLIPCLNSAGRGAFNSVQAARLAKTLFFKNNNRAYMLSLCADIWTMANKAQKLKMQLLIRLNGTSDIAYENIIVLEGKNVFQLFPEIQFYDYTKHPSRKLANKTFNNYDLTYSYSGITPDSITLKGIQNPDNSRVAVVFMRKEDIPASFRGWDVIDGDDTDVRHIEPKTVVVGLYAKGKAKRDMSGFTQIKGVHYA</sequence>
<proteinExistence type="predicted"/>
<evidence type="ECO:0000313" key="2">
    <source>
        <dbReference type="EMBL" id="CAB4136097.1"/>
    </source>
</evidence>
<protein>
    <submittedName>
        <fullName evidence="3">Gene 88 protein</fullName>
    </submittedName>
</protein>
<accession>A0A6J5MXT1</accession>
<dbReference type="EMBL" id="LR796311">
    <property type="protein sequence ID" value="CAB4136097.1"/>
    <property type="molecule type" value="Genomic_DNA"/>
</dbReference>
<evidence type="ECO:0000313" key="3">
    <source>
        <dbReference type="EMBL" id="CAB4150721.1"/>
    </source>
</evidence>
<gene>
    <name evidence="2" type="ORF">UFOVP294_14</name>
    <name evidence="3" type="ORF">UFOVP566_71</name>
</gene>
<dbReference type="InterPro" id="IPR020290">
    <property type="entry name" value="Gp88"/>
</dbReference>